<dbReference type="AlphaFoldDB" id="A0A8D8ZCU8"/>
<protein>
    <submittedName>
        <fullName evidence="1">Uncharacterized protein</fullName>
    </submittedName>
</protein>
<reference evidence="1" key="1">
    <citation type="submission" date="2021-05" db="EMBL/GenBank/DDBJ databases">
        <authorList>
            <person name="Alioto T."/>
            <person name="Alioto T."/>
            <person name="Gomez Garrido J."/>
        </authorList>
    </citation>
    <scope>NUCLEOTIDE SEQUENCE</scope>
</reference>
<name>A0A8D8ZCU8_9HEMI</name>
<dbReference type="EMBL" id="HBUF01486698">
    <property type="protein sequence ID" value="CAG6745190.1"/>
    <property type="molecule type" value="Transcribed_RNA"/>
</dbReference>
<evidence type="ECO:0000313" key="1">
    <source>
        <dbReference type="EMBL" id="CAG6745190.1"/>
    </source>
</evidence>
<accession>A0A8D8ZCU8</accession>
<sequence>MFLKRWKISEIQNIFRVTKQFARIKCTSCIFKHSDVHTVTHTSNLDCRIRAYVCIIYVHMYNLSFKQGEKKLILLPSTESNGSIVFRGEKNPPIAKIIVTNL</sequence>
<organism evidence="1">
    <name type="scientific">Cacopsylla melanoneura</name>
    <dbReference type="NCBI Taxonomy" id="428564"/>
    <lineage>
        <taxon>Eukaryota</taxon>
        <taxon>Metazoa</taxon>
        <taxon>Ecdysozoa</taxon>
        <taxon>Arthropoda</taxon>
        <taxon>Hexapoda</taxon>
        <taxon>Insecta</taxon>
        <taxon>Pterygota</taxon>
        <taxon>Neoptera</taxon>
        <taxon>Paraneoptera</taxon>
        <taxon>Hemiptera</taxon>
        <taxon>Sternorrhyncha</taxon>
        <taxon>Psylloidea</taxon>
        <taxon>Psyllidae</taxon>
        <taxon>Psyllinae</taxon>
        <taxon>Cacopsylla</taxon>
    </lineage>
</organism>
<proteinExistence type="predicted"/>